<evidence type="ECO:0000313" key="7">
    <source>
        <dbReference type="Proteomes" id="UP000295678"/>
    </source>
</evidence>
<dbReference type="PANTHER" id="PTHR30126:SF98">
    <property type="entry name" value="HTH-TYPE TRANSCRIPTIONAL ACTIVATOR BAUR"/>
    <property type="match status" value="1"/>
</dbReference>
<dbReference type="AlphaFoldDB" id="A0A4R3MDG3"/>
<dbReference type="SUPFAM" id="SSF53850">
    <property type="entry name" value="Periplasmic binding protein-like II"/>
    <property type="match status" value="1"/>
</dbReference>
<dbReference type="InterPro" id="IPR036390">
    <property type="entry name" value="WH_DNA-bd_sf"/>
</dbReference>
<evidence type="ECO:0000313" key="6">
    <source>
        <dbReference type="EMBL" id="TCT11591.1"/>
    </source>
</evidence>
<dbReference type="GO" id="GO:0000976">
    <property type="term" value="F:transcription cis-regulatory region binding"/>
    <property type="evidence" value="ECO:0007669"/>
    <property type="project" value="TreeGrafter"/>
</dbReference>
<keyword evidence="2" id="KW-0805">Transcription regulation</keyword>
<dbReference type="FunFam" id="1.10.10.10:FF:000001">
    <property type="entry name" value="LysR family transcriptional regulator"/>
    <property type="match status" value="1"/>
</dbReference>
<dbReference type="EMBL" id="SMAK01000004">
    <property type="protein sequence ID" value="TCT11591.1"/>
    <property type="molecule type" value="Genomic_DNA"/>
</dbReference>
<evidence type="ECO:0000256" key="4">
    <source>
        <dbReference type="ARBA" id="ARBA00023163"/>
    </source>
</evidence>
<organism evidence="6 7">
    <name type="scientific">Tepidamorphus gemmatus</name>
    <dbReference type="NCBI Taxonomy" id="747076"/>
    <lineage>
        <taxon>Bacteria</taxon>
        <taxon>Pseudomonadati</taxon>
        <taxon>Pseudomonadota</taxon>
        <taxon>Alphaproteobacteria</taxon>
        <taxon>Hyphomicrobiales</taxon>
        <taxon>Tepidamorphaceae</taxon>
        <taxon>Tepidamorphus</taxon>
    </lineage>
</organism>
<dbReference type="Pfam" id="PF00126">
    <property type="entry name" value="HTH_1"/>
    <property type="match status" value="1"/>
</dbReference>
<dbReference type="PRINTS" id="PR00039">
    <property type="entry name" value="HTHLYSR"/>
</dbReference>
<dbReference type="InterPro" id="IPR000847">
    <property type="entry name" value="LysR_HTH_N"/>
</dbReference>
<dbReference type="PANTHER" id="PTHR30126">
    <property type="entry name" value="HTH-TYPE TRANSCRIPTIONAL REGULATOR"/>
    <property type="match status" value="1"/>
</dbReference>
<gene>
    <name evidence="6" type="ORF">EDC22_104354</name>
</gene>
<dbReference type="GO" id="GO:0003700">
    <property type="term" value="F:DNA-binding transcription factor activity"/>
    <property type="evidence" value="ECO:0007669"/>
    <property type="project" value="InterPro"/>
</dbReference>
<accession>A0A4R3MDG3</accession>
<dbReference type="Gene3D" id="3.40.190.10">
    <property type="entry name" value="Periplasmic binding protein-like II"/>
    <property type="match status" value="2"/>
</dbReference>
<keyword evidence="7" id="KW-1185">Reference proteome</keyword>
<keyword evidence="3" id="KW-0238">DNA-binding</keyword>
<dbReference type="SUPFAM" id="SSF46785">
    <property type="entry name" value="Winged helix' DNA-binding domain"/>
    <property type="match status" value="1"/>
</dbReference>
<dbReference type="InterPro" id="IPR036388">
    <property type="entry name" value="WH-like_DNA-bd_sf"/>
</dbReference>
<name>A0A4R3MDG3_9HYPH</name>
<evidence type="ECO:0000256" key="2">
    <source>
        <dbReference type="ARBA" id="ARBA00023015"/>
    </source>
</evidence>
<proteinExistence type="inferred from homology"/>
<comment type="similarity">
    <text evidence="1">Belongs to the LysR transcriptional regulatory family.</text>
</comment>
<dbReference type="OrthoDB" id="464481at2"/>
<sequence length="303" mass="33920">MNDLNFHHLRYFHVVAHEGNLTRAAERLNVSQSAVSTQIRLLEERLGQRLFERRGKRLLLTEAGRIALDHADAIFAAGEELVNTLRERPSSRVQVLRIGSLATLSRNFQIGFVRRLLERDDVEIVIRSGALGDLLRQLEAHRLDVVLANIAPPRDTATPWISHVIDEQPVSLIGTVDRIGENIGFELLLAREPLILPTVESSIRSGVDALLERLRIRPRIVAEVDDMAMIRLLVREGAGLAVVPPIVVRDELLNGRLAEAYRFPDLRETFCAITLPRRFPNPLLVTCLDGFAPGKPAMTAGMR</sequence>
<dbReference type="Gene3D" id="1.10.10.10">
    <property type="entry name" value="Winged helix-like DNA-binding domain superfamily/Winged helix DNA-binding domain"/>
    <property type="match status" value="1"/>
</dbReference>
<evidence type="ECO:0000256" key="3">
    <source>
        <dbReference type="ARBA" id="ARBA00023125"/>
    </source>
</evidence>
<feature type="domain" description="HTH lysR-type" evidence="5">
    <location>
        <begin position="4"/>
        <end position="61"/>
    </location>
</feature>
<evidence type="ECO:0000256" key="1">
    <source>
        <dbReference type="ARBA" id="ARBA00009437"/>
    </source>
</evidence>
<dbReference type="Pfam" id="PF03466">
    <property type="entry name" value="LysR_substrate"/>
    <property type="match status" value="1"/>
</dbReference>
<comment type="caution">
    <text evidence="6">The sequence shown here is derived from an EMBL/GenBank/DDBJ whole genome shotgun (WGS) entry which is preliminary data.</text>
</comment>
<keyword evidence="4" id="KW-0804">Transcription</keyword>
<reference evidence="6 7" key="1">
    <citation type="submission" date="2019-03" db="EMBL/GenBank/DDBJ databases">
        <title>Genomic Encyclopedia of Type Strains, Phase IV (KMG-IV): sequencing the most valuable type-strain genomes for metagenomic binning, comparative biology and taxonomic classification.</title>
        <authorList>
            <person name="Goeker M."/>
        </authorList>
    </citation>
    <scope>NUCLEOTIDE SEQUENCE [LARGE SCALE GENOMIC DNA]</scope>
    <source>
        <strain evidence="6 7">DSM 19345</strain>
    </source>
</reference>
<dbReference type="InterPro" id="IPR005119">
    <property type="entry name" value="LysR_subst-bd"/>
</dbReference>
<dbReference type="PROSITE" id="PS50931">
    <property type="entry name" value="HTH_LYSR"/>
    <property type="match status" value="1"/>
</dbReference>
<evidence type="ECO:0000259" key="5">
    <source>
        <dbReference type="PROSITE" id="PS50931"/>
    </source>
</evidence>
<protein>
    <submittedName>
        <fullName evidence="6">LysR family transcriptional regulator</fullName>
    </submittedName>
</protein>
<dbReference type="Proteomes" id="UP000295678">
    <property type="component" value="Unassembled WGS sequence"/>
</dbReference>